<dbReference type="PANTHER" id="PTHR35800">
    <property type="entry name" value="PROTEIN JAG"/>
    <property type="match status" value="1"/>
</dbReference>
<dbReference type="InterPro" id="IPR034079">
    <property type="entry name" value="R3H_KhpB"/>
</dbReference>
<dbReference type="PANTHER" id="PTHR35800:SF1">
    <property type="entry name" value="RNA-BINDING PROTEIN KHPB"/>
    <property type="match status" value="1"/>
</dbReference>
<keyword evidence="3 6" id="KW-0133">Cell shape</keyword>
<dbReference type="EMBL" id="NKHD01000029">
    <property type="protein sequence ID" value="OXT06653.1"/>
    <property type="molecule type" value="Genomic_DNA"/>
</dbReference>
<dbReference type="InterPro" id="IPR036867">
    <property type="entry name" value="R3H_dom_sf"/>
</dbReference>
<dbReference type="GO" id="GO:0003723">
    <property type="term" value="F:RNA binding"/>
    <property type="evidence" value="ECO:0007669"/>
    <property type="project" value="UniProtKB-UniRule"/>
</dbReference>
<evidence type="ECO:0000313" key="8">
    <source>
        <dbReference type="EMBL" id="OXT06653.1"/>
    </source>
</evidence>
<comment type="caution">
    <text evidence="6">Lacks conserved residue(s) required for the propagation of feature annotation.</text>
</comment>
<evidence type="ECO:0000256" key="6">
    <source>
        <dbReference type="HAMAP-Rule" id="MF_00867"/>
    </source>
</evidence>
<dbReference type="GO" id="GO:0071555">
    <property type="term" value="P:cell wall organization"/>
    <property type="evidence" value="ECO:0007669"/>
    <property type="project" value="UniProtKB-KW"/>
</dbReference>
<feature type="domain" description="R3H" evidence="7">
    <location>
        <begin position="141"/>
        <end position="206"/>
    </location>
</feature>
<evidence type="ECO:0000313" key="9">
    <source>
        <dbReference type="Proteomes" id="UP000215301"/>
    </source>
</evidence>
<protein>
    <recommendedName>
        <fullName evidence="6">RNA-binding protein KhpB</fullName>
    </recommendedName>
    <alternativeName>
        <fullName evidence="6">RNA-binding protein EloR</fullName>
    </alternativeName>
</protein>
<dbReference type="InterPro" id="IPR038247">
    <property type="entry name" value="Jag_N_dom_sf"/>
</dbReference>
<keyword evidence="1 6" id="KW-0963">Cytoplasm</keyword>
<evidence type="ECO:0000256" key="2">
    <source>
        <dbReference type="ARBA" id="ARBA00022884"/>
    </source>
</evidence>
<dbReference type="SMART" id="SM01245">
    <property type="entry name" value="Jag_N"/>
    <property type="match status" value="1"/>
</dbReference>
<evidence type="ECO:0000256" key="3">
    <source>
        <dbReference type="ARBA" id="ARBA00022960"/>
    </source>
</evidence>
<reference evidence="8 9" key="1">
    <citation type="submission" date="2017-06" db="EMBL/GenBank/DDBJ databases">
        <title>Isolation and characterization of a thermophilic and butanogenic Thermoanaerobacterium thermosaccharolyticum M5 capable of efficient degradation of hemicellulose.</title>
        <authorList>
            <person name="Xin F."/>
            <person name="Jiang Y."/>
        </authorList>
    </citation>
    <scope>NUCLEOTIDE SEQUENCE [LARGE SCALE GENOMIC DNA]</scope>
    <source>
        <strain evidence="8 9">M5</strain>
    </source>
</reference>
<gene>
    <name evidence="6" type="primary">khpB</name>
    <name evidence="6" type="synonym">eloR</name>
    <name evidence="8" type="ORF">CE561_10295</name>
</gene>
<comment type="similarity">
    <text evidence="6">Belongs to the KhpB RNA-binding protein family.</text>
</comment>
<dbReference type="Pfam" id="PF14804">
    <property type="entry name" value="Jag_N"/>
    <property type="match status" value="1"/>
</dbReference>
<dbReference type="CDD" id="cd02414">
    <property type="entry name" value="KH-II_Jag"/>
    <property type="match status" value="1"/>
</dbReference>
<dbReference type="InterPro" id="IPR039247">
    <property type="entry name" value="KhpB"/>
</dbReference>
<evidence type="ECO:0000256" key="5">
    <source>
        <dbReference type="ARBA" id="ARBA00023316"/>
    </source>
</evidence>
<dbReference type="PROSITE" id="PS51061">
    <property type="entry name" value="R3H"/>
    <property type="match status" value="1"/>
</dbReference>
<sequence>MREIIKTGKTVEEAINAGLIELGISRDMVDIEIIDEGSKGFLGLLGKQAIVKIIVKDVVKENIRKFLDGIIKLIGIDVGYDIDEKDNSILVNLKGNGVGLLIGYRGETLDSLQYLTSLVANKKNIEGIHKRILLDAENYRAKREKILINLANKIAKKVKQENRSITLEPMNANERRIIHLALQDDPDIETFSEGEEPNRRVTISLK</sequence>
<comment type="domain">
    <text evidence="6">Has an N-terminal Jag-N domain and 2 RNA-binding domains (KH and R3H).</text>
</comment>
<dbReference type="RefSeq" id="WP_094046015.1">
    <property type="nucleotide sequence ID" value="NZ_NKHD01000029.1"/>
</dbReference>
<comment type="caution">
    <text evidence="8">The sequence shown here is derived from an EMBL/GenBank/DDBJ whole genome shotgun (WGS) entry which is preliminary data.</text>
</comment>
<keyword evidence="2 6" id="KW-0694">RNA-binding</keyword>
<dbReference type="SMART" id="SM00393">
    <property type="entry name" value="R3H"/>
    <property type="match status" value="1"/>
</dbReference>
<accession>A0A231VEP4</accession>
<dbReference type="Gene3D" id="3.30.300.20">
    <property type="match status" value="1"/>
</dbReference>
<dbReference type="Pfam" id="PF13083">
    <property type="entry name" value="KH_KhpA-B"/>
    <property type="match status" value="1"/>
</dbReference>
<comment type="subcellular location">
    <subcellularLocation>
        <location evidence="6">Cytoplasm</location>
    </subcellularLocation>
</comment>
<dbReference type="Proteomes" id="UP000215301">
    <property type="component" value="Unassembled WGS sequence"/>
</dbReference>
<dbReference type="InterPro" id="IPR038008">
    <property type="entry name" value="Jag_KH"/>
</dbReference>
<dbReference type="CDD" id="cd02644">
    <property type="entry name" value="R3H_jag"/>
    <property type="match status" value="1"/>
</dbReference>
<evidence type="ECO:0000259" key="7">
    <source>
        <dbReference type="PROSITE" id="PS51061"/>
    </source>
</evidence>
<comment type="function">
    <text evidence="6">A probable RNA chaperone. Forms a complex with KhpA which binds to cellular RNA and controls its expression. Plays a role in peptidoglycan (PG) homeostasis and cell length regulation.</text>
</comment>
<evidence type="ECO:0000256" key="1">
    <source>
        <dbReference type="ARBA" id="ARBA00022490"/>
    </source>
</evidence>
<keyword evidence="4 6" id="KW-0143">Chaperone</keyword>
<organism evidence="8 9">
    <name type="scientific">Thermoanaerobacterium thermosaccharolyticum</name>
    <name type="common">Clostridium thermosaccharolyticum</name>
    <dbReference type="NCBI Taxonomy" id="1517"/>
    <lineage>
        <taxon>Bacteria</taxon>
        <taxon>Bacillati</taxon>
        <taxon>Bacillota</taxon>
        <taxon>Clostridia</taxon>
        <taxon>Thermoanaerobacterales</taxon>
        <taxon>Thermoanaerobacteraceae</taxon>
        <taxon>Thermoanaerobacterium</taxon>
    </lineage>
</organism>
<dbReference type="GO" id="GO:0008360">
    <property type="term" value="P:regulation of cell shape"/>
    <property type="evidence" value="ECO:0007669"/>
    <property type="project" value="UniProtKB-KW"/>
</dbReference>
<keyword evidence="5 6" id="KW-0961">Cell wall biogenesis/degradation</keyword>
<dbReference type="HAMAP" id="MF_00867">
    <property type="entry name" value="KhpB"/>
    <property type="match status" value="1"/>
</dbReference>
<dbReference type="InterPro" id="IPR032782">
    <property type="entry name" value="KhpB_N"/>
</dbReference>
<dbReference type="GO" id="GO:0005737">
    <property type="term" value="C:cytoplasm"/>
    <property type="evidence" value="ECO:0007669"/>
    <property type="project" value="UniProtKB-SubCell"/>
</dbReference>
<dbReference type="InterPro" id="IPR001374">
    <property type="entry name" value="R3H_dom"/>
</dbReference>
<dbReference type="InterPro" id="IPR015946">
    <property type="entry name" value="KH_dom-like_a/b"/>
</dbReference>
<evidence type="ECO:0000256" key="4">
    <source>
        <dbReference type="ARBA" id="ARBA00023186"/>
    </source>
</evidence>
<name>A0A231VEP4_THETR</name>
<comment type="subunit">
    <text evidence="6">Forms a complex with KhpA.</text>
</comment>
<dbReference type="Gene3D" id="3.30.30.80">
    <property type="entry name" value="probable RNA-binding protein from clostridium symbiosum atcc 14940"/>
    <property type="match status" value="1"/>
</dbReference>
<dbReference type="AlphaFoldDB" id="A0A231VEP4"/>
<dbReference type="NCBIfam" id="NF041568">
    <property type="entry name" value="Jag_EloR"/>
    <property type="match status" value="1"/>
</dbReference>
<dbReference type="SUPFAM" id="SSF82708">
    <property type="entry name" value="R3H domain"/>
    <property type="match status" value="1"/>
</dbReference>
<proteinExistence type="inferred from homology"/>
<dbReference type="GO" id="GO:0009252">
    <property type="term" value="P:peptidoglycan biosynthetic process"/>
    <property type="evidence" value="ECO:0007669"/>
    <property type="project" value="UniProtKB-UniRule"/>
</dbReference>
<dbReference type="Pfam" id="PF01424">
    <property type="entry name" value="R3H"/>
    <property type="match status" value="1"/>
</dbReference>
<dbReference type="Gene3D" id="3.30.1370.50">
    <property type="entry name" value="R3H-like domain"/>
    <property type="match status" value="1"/>
</dbReference>